<evidence type="ECO:0008006" key="3">
    <source>
        <dbReference type="Google" id="ProtNLM"/>
    </source>
</evidence>
<protein>
    <recommendedName>
        <fullName evidence="3">HNH endonuclease</fullName>
    </recommendedName>
</protein>
<dbReference type="RefSeq" id="WP_312031023.1">
    <property type="nucleotide sequence ID" value="NZ_CP051151.1"/>
</dbReference>
<dbReference type="KEGG" id="tbk:HF295_04680"/>
<dbReference type="EMBL" id="CP051151">
    <property type="protein sequence ID" value="QLY40195.1"/>
    <property type="molecule type" value="Genomic_DNA"/>
</dbReference>
<dbReference type="Proteomes" id="UP000512167">
    <property type="component" value="Chromosome"/>
</dbReference>
<proteinExistence type="predicted"/>
<name>A0A7L6N5B4_9MOLU</name>
<keyword evidence="2" id="KW-1185">Reference proteome</keyword>
<organism evidence="1 2">
    <name type="scientific">Hujiaoplasma nucleasis</name>
    <dbReference type="NCBI Taxonomy" id="2725268"/>
    <lineage>
        <taxon>Bacteria</taxon>
        <taxon>Bacillati</taxon>
        <taxon>Mycoplasmatota</taxon>
        <taxon>Mollicutes</taxon>
        <taxon>Candidatus Izemoplasmatales</taxon>
        <taxon>Hujiaoplasmataceae</taxon>
        <taxon>Hujiaoplasma</taxon>
    </lineage>
</organism>
<dbReference type="AlphaFoldDB" id="A0A7L6N5B4"/>
<sequence length="503" mass="59068">MGGLRERYRNYIDSVDGFNRFHNDVINMPRPDFSNIPDLLTSIKTLISYISLVDKEKLHEFNYKKLLAEIIEEIKLGNYPNERSTDFEKRYFRTDIDIDNLYRTQGRMFRHWMGWLLFFNIIKSISRQKKVLDFDKCNEFLYSDETVLFDIYRSNLIEMSIKENEFINAEQRLEIDDDADYKPTISILQYMSKIGRDVTKFELSVLLGRVDSVQKQQVVLQHAFEIGSMLPSNQSDQIKYFFEELGWFDESGRFTYVSSQQPYFKFNSFLLLMETFGLITINEIYNTISLTEYSRNLISNNVPIELTVLDELLVKIDEGHKTHNQLLSVVLKNRNILLKHALESDSELVVKLNIRSIKYPIVKKNKRVRSRLIKEIAKIQKNYTCEATGLPTFQTPEGLNYVEAHHIIEFNGEDGPDITDNLLILGPEKHRLLHNACNEEKEDLYRHLISNGSLSVALFENMITTYHCLTKKHVRILKDKKIISSFDMQRLSTLVEQYESKPL</sequence>
<gene>
    <name evidence="1" type="ORF">HF295_04680</name>
</gene>
<reference evidence="1 2" key="1">
    <citation type="submission" date="2020-04" db="EMBL/GenBank/DDBJ databases">
        <authorList>
            <person name="Zheng R.K."/>
            <person name="Sun C.M."/>
        </authorList>
    </citation>
    <scope>NUCLEOTIDE SEQUENCE [LARGE SCALE GENOMIC DNA]</scope>
    <source>
        <strain evidence="2">zrk29</strain>
    </source>
</reference>
<evidence type="ECO:0000313" key="1">
    <source>
        <dbReference type="EMBL" id="QLY40195.1"/>
    </source>
</evidence>
<evidence type="ECO:0000313" key="2">
    <source>
        <dbReference type="Proteomes" id="UP000512167"/>
    </source>
</evidence>
<accession>A0A7L6N5B4</accession>